<dbReference type="Gene3D" id="3.40.50.720">
    <property type="entry name" value="NAD(P)-binding Rossmann-like Domain"/>
    <property type="match status" value="1"/>
</dbReference>
<dbReference type="Pfam" id="PF02894">
    <property type="entry name" value="GFO_IDH_MocA_C"/>
    <property type="match status" value="1"/>
</dbReference>
<dbReference type="SUPFAM" id="SSF51735">
    <property type="entry name" value="NAD(P)-binding Rossmann-fold domains"/>
    <property type="match status" value="1"/>
</dbReference>
<evidence type="ECO:0000313" key="3">
    <source>
        <dbReference type="EMBL" id="GAV47859.1"/>
    </source>
</evidence>
<evidence type="ECO:0000313" key="4">
    <source>
        <dbReference type="Proteomes" id="UP000187013"/>
    </source>
</evidence>
<evidence type="ECO:0000259" key="1">
    <source>
        <dbReference type="Pfam" id="PF01408"/>
    </source>
</evidence>
<dbReference type="SUPFAM" id="SSF55347">
    <property type="entry name" value="Glyceraldehyde-3-phosphate dehydrogenase-like, C-terminal domain"/>
    <property type="match status" value="1"/>
</dbReference>
<feature type="domain" description="Gfo/Idh/MocA-like oxidoreductase C-terminal" evidence="2">
    <location>
        <begin position="140"/>
        <end position="346"/>
    </location>
</feature>
<dbReference type="GO" id="GO:0016651">
    <property type="term" value="F:oxidoreductase activity, acting on NAD(P)H"/>
    <property type="evidence" value="ECO:0007669"/>
    <property type="project" value="EnsemblFungi"/>
</dbReference>
<dbReference type="GO" id="GO:0005737">
    <property type="term" value="C:cytoplasm"/>
    <property type="evidence" value="ECO:0007669"/>
    <property type="project" value="TreeGrafter"/>
</dbReference>
<accession>A0A1Q2ZWP4</accession>
<dbReference type="Gene3D" id="3.30.360.10">
    <property type="entry name" value="Dihydrodipicolinate Reductase, domain 2"/>
    <property type="match status" value="1"/>
</dbReference>
<dbReference type="InterPro" id="IPR004104">
    <property type="entry name" value="Gfo/Idh/MocA-like_OxRdtase_C"/>
</dbReference>
<reference evidence="3 4" key="1">
    <citation type="submission" date="2016-08" db="EMBL/GenBank/DDBJ databases">
        <title>Draft genome sequence of allopolyploid Zygosaccharomyces rouxii.</title>
        <authorList>
            <person name="Watanabe J."/>
            <person name="Uehara K."/>
            <person name="Mogi Y."/>
            <person name="Tsukioka Y."/>
        </authorList>
    </citation>
    <scope>NUCLEOTIDE SEQUENCE [LARGE SCALE GENOMIC DNA]</scope>
    <source>
        <strain evidence="3 4">NBRC 110957</strain>
    </source>
</reference>
<proteinExistence type="predicted"/>
<dbReference type="eggNOG" id="KOG2742">
    <property type="taxonomic scope" value="Eukaryota"/>
</dbReference>
<evidence type="ECO:0000259" key="2">
    <source>
        <dbReference type="Pfam" id="PF02894"/>
    </source>
</evidence>
<feature type="domain" description="Gfo/Idh/MocA-like oxidoreductase N-terminal" evidence="1">
    <location>
        <begin position="4"/>
        <end position="124"/>
    </location>
</feature>
<dbReference type="InterPro" id="IPR036291">
    <property type="entry name" value="NAD(P)-bd_dom_sf"/>
</dbReference>
<comment type="caution">
    <text evidence="3">The sequence shown here is derived from an EMBL/GenBank/DDBJ whole genome shotgun (WGS) entry which is preliminary data.</text>
</comment>
<dbReference type="GO" id="GO:0006740">
    <property type="term" value="P:NADPH regeneration"/>
    <property type="evidence" value="ECO:0007669"/>
    <property type="project" value="EnsemblFungi"/>
</dbReference>
<dbReference type="OrthoDB" id="64915at2759"/>
<dbReference type="PANTHER" id="PTHR42840">
    <property type="entry name" value="NAD(P)-BINDING ROSSMANN-FOLD SUPERFAMILY PROTEIN-RELATED"/>
    <property type="match status" value="1"/>
</dbReference>
<dbReference type="EMBL" id="BDGX01000009">
    <property type="protein sequence ID" value="GAV47859.1"/>
    <property type="molecule type" value="Genomic_DNA"/>
</dbReference>
<dbReference type="GO" id="GO:0000166">
    <property type="term" value="F:nucleotide binding"/>
    <property type="evidence" value="ECO:0007669"/>
    <property type="project" value="InterPro"/>
</dbReference>
<name>A0A1Q2ZWP4_ZYGRO</name>
<dbReference type="Pfam" id="PF01408">
    <property type="entry name" value="GFO_IDH_MocA"/>
    <property type="match status" value="1"/>
</dbReference>
<dbReference type="OMA" id="IWVGMDE"/>
<dbReference type="PANTHER" id="PTHR42840:SF5">
    <property type="entry name" value="NAD(P)-BINDING ROSSMANN-FOLD SUPERFAMILY PROTEIN"/>
    <property type="match status" value="1"/>
</dbReference>
<organism evidence="3 4">
    <name type="scientific">Zygosaccharomyces rouxii</name>
    <dbReference type="NCBI Taxonomy" id="4956"/>
    <lineage>
        <taxon>Eukaryota</taxon>
        <taxon>Fungi</taxon>
        <taxon>Dikarya</taxon>
        <taxon>Ascomycota</taxon>
        <taxon>Saccharomycotina</taxon>
        <taxon>Saccharomycetes</taxon>
        <taxon>Saccharomycetales</taxon>
        <taxon>Saccharomycetaceae</taxon>
        <taxon>Zygosaccharomyces</taxon>
    </lineage>
</organism>
<sequence>MSPLNVGIVGTGIFAKDMHLPCYQSYPDKFRIAAANNRTKSKAEDFAKLAGIPENKVYDTLDEVLQDKDIDFIDAMLPVQNNLDTAKKAIAAKKPILLEKPIAANLTQARELVKIAEASDVPVGIAENWLYLEVLEEAKKHIGKIGPIVAFTHNSTGPFVTSNKYLATTWRQNPEHIGGFLSDGGVHQMGLAASLVGEFDTVSALTRQVRKESGTDDIVFSTVSIRNSDVIGTFTYGSAFGATDKSVYLKIYGKNGSLLVDLSDKAQPVVKVRVGGTLETAGQEEVYPVKTDGTSGVKAEFLNFYETVSQKDKSLFRGSPRVTFHHLAVIGAFLDSSAKNGSPVKVEQP</sequence>
<dbReference type="AlphaFoldDB" id="A0A1Q2ZWP4"/>
<dbReference type="InterPro" id="IPR000683">
    <property type="entry name" value="Gfo/Idh/MocA-like_OxRdtase_N"/>
</dbReference>
<protein>
    <recommendedName>
        <fullName evidence="5">Gfo/Idh/MocA-like oxidoreductase N-terminal domain-containing protein</fullName>
    </recommendedName>
</protein>
<dbReference type="Proteomes" id="UP000187013">
    <property type="component" value="Unassembled WGS sequence"/>
</dbReference>
<gene>
    <name evidence="3" type="ORF">ZYGR_0I01550</name>
</gene>
<evidence type="ECO:0008006" key="5">
    <source>
        <dbReference type="Google" id="ProtNLM"/>
    </source>
</evidence>